<dbReference type="Proteomes" id="UP000186817">
    <property type="component" value="Unassembled WGS sequence"/>
</dbReference>
<dbReference type="AlphaFoldDB" id="A0A1Q9C7G9"/>
<evidence type="ECO:0000256" key="3">
    <source>
        <dbReference type="ARBA" id="ARBA00022750"/>
    </source>
</evidence>
<evidence type="ECO:0000256" key="7">
    <source>
        <dbReference type="SAM" id="SignalP"/>
    </source>
</evidence>
<dbReference type="Gene3D" id="2.40.70.10">
    <property type="entry name" value="Acid Proteases"/>
    <property type="match status" value="2"/>
</dbReference>
<dbReference type="EMBL" id="LSRX01001551">
    <property type="protein sequence ID" value="OLP78874.1"/>
    <property type="molecule type" value="Genomic_DNA"/>
</dbReference>
<evidence type="ECO:0000256" key="2">
    <source>
        <dbReference type="ARBA" id="ARBA00022670"/>
    </source>
</evidence>
<keyword evidence="2 5" id="KW-0645">Protease</keyword>
<feature type="compositionally biased region" description="Low complexity" evidence="6">
    <location>
        <begin position="404"/>
        <end position="423"/>
    </location>
</feature>
<dbReference type="InterPro" id="IPR001461">
    <property type="entry name" value="Aspartic_peptidase_A1"/>
</dbReference>
<proteinExistence type="inferred from homology"/>
<reference evidence="9 10" key="1">
    <citation type="submission" date="2016-02" db="EMBL/GenBank/DDBJ databases">
        <title>Genome analysis of coral dinoflagellate symbionts highlights evolutionary adaptations to a symbiotic lifestyle.</title>
        <authorList>
            <person name="Aranda M."/>
            <person name="Li Y."/>
            <person name="Liew Y.J."/>
            <person name="Baumgarten S."/>
            <person name="Simakov O."/>
            <person name="Wilson M."/>
            <person name="Piel J."/>
            <person name="Ashoor H."/>
            <person name="Bougouffa S."/>
            <person name="Bajic V.B."/>
            <person name="Ryu T."/>
            <person name="Ravasi T."/>
            <person name="Bayer T."/>
            <person name="Micklem G."/>
            <person name="Kim H."/>
            <person name="Bhak J."/>
            <person name="Lajeunesse T.C."/>
            <person name="Voolstra C.R."/>
        </authorList>
    </citation>
    <scope>NUCLEOTIDE SEQUENCE [LARGE SCALE GENOMIC DNA]</scope>
    <source>
        <strain evidence="9 10">CCMP2467</strain>
    </source>
</reference>
<dbReference type="InterPro" id="IPR034164">
    <property type="entry name" value="Pepsin-like_dom"/>
</dbReference>
<keyword evidence="7" id="KW-0732">Signal</keyword>
<organism evidence="9 10">
    <name type="scientific">Symbiodinium microadriaticum</name>
    <name type="common">Dinoflagellate</name>
    <name type="synonym">Zooxanthella microadriatica</name>
    <dbReference type="NCBI Taxonomy" id="2951"/>
    <lineage>
        <taxon>Eukaryota</taxon>
        <taxon>Sar</taxon>
        <taxon>Alveolata</taxon>
        <taxon>Dinophyceae</taxon>
        <taxon>Suessiales</taxon>
        <taxon>Symbiodiniaceae</taxon>
        <taxon>Symbiodinium</taxon>
    </lineage>
</organism>
<dbReference type="GO" id="GO:0004190">
    <property type="term" value="F:aspartic-type endopeptidase activity"/>
    <property type="evidence" value="ECO:0007669"/>
    <property type="project" value="UniProtKB-KW"/>
</dbReference>
<comment type="similarity">
    <text evidence="1 5">Belongs to the peptidase A1 family.</text>
</comment>
<dbReference type="OrthoDB" id="771136at2759"/>
<dbReference type="GO" id="GO:0006508">
    <property type="term" value="P:proteolysis"/>
    <property type="evidence" value="ECO:0007669"/>
    <property type="project" value="UniProtKB-KW"/>
</dbReference>
<protein>
    <submittedName>
        <fullName evidence="9">Gastricsin</fullName>
    </submittedName>
</protein>
<evidence type="ECO:0000313" key="9">
    <source>
        <dbReference type="EMBL" id="OLP78874.1"/>
    </source>
</evidence>
<feature type="region of interest" description="Disordered" evidence="6">
    <location>
        <begin position="404"/>
        <end position="429"/>
    </location>
</feature>
<feature type="domain" description="Peptidase A1" evidence="8">
    <location>
        <begin position="60"/>
        <end position="403"/>
    </location>
</feature>
<dbReference type="PROSITE" id="PS00141">
    <property type="entry name" value="ASP_PROTEASE"/>
    <property type="match status" value="1"/>
</dbReference>
<dbReference type="InterPro" id="IPR033121">
    <property type="entry name" value="PEPTIDASE_A1"/>
</dbReference>
<evidence type="ECO:0000256" key="5">
    <source>
        <dbReference type="RuleBase" id="RU000454"/>
    </source>
</evidence>
<feature type="chain" id="PRO_5012186820" evidence="7">
    <location>
        <begin position="16"/>
        <end position="873"/>
    </location>
</feature>
<gene>
    <name evidence="9" type="primary">PGC</name>
    <name evidence="9" type="ORF">AK812_SmicGene40902</name>
</gene>
<comment type="caution">
    <text evidence="9">The sequence shown here is derived from an EMBL/GenBank/DDBJ whole genome shotgun (WGS) entry which is preliminary data.</text>
</comment>
<accession>A0A1Q9C7G9</accession>
<dbReference type="PANTHER" id="PTHR47966">
    <property type="entry name" value="BETA-SITE APP-CLEAVING ENZYME, ISOFORM A-RELATED"/>
    <property type="match status" value="1"/>
</dbReference>
<dbReference type="Pfam" id="PF00026">
    <property type="entry name" value="Asp"/>
    <property type="match status" value="1"/>
</dbReference>
<dbReference type="FunFam" id="2.40.70.10:FF:000008">
    <property type="entry name" value="Cathepsin D"/>
    <property type="match status" value="1"/>
</dbReference>
<keyword evidence="4 5" id="KW-0378">Hydrolase</keyword>
<evidence type="ECO:0000259" key="8">
    <source>
        <dbReference type="PROSITE" id="PS51767"/>
    </source>
</evidence>
<dbReference type="PROSITE" id="PS51767">
    <property type="entry name" value="PEPTIDASE_A1"/>
    <property type="match status" value="1"/>
</dbReference>
<dbReference type="SUPFAM" id="SSF50630">
    <property type="entry name" value="Acid proteases"/>
    <property type="match status" value="1"/>
</dbReference>
<keyword evidence="3 5" id="KW-0064">Aspartyl protease</keyword>
<dbReference type="InterPro" id="IPR021109">
    <property type="entry name" value="Peptidase_aspartic_dom_sf"/>
</dbReference>
<feature type="signal peptide" evidence="7">
    <location>
        <begin position="1"/>
        <end position="15"/>
    </location>
</feature>
<evidence type="ECO:0000256" key="6">
    <source>
        <dbReference type="SAM" id="MobiDB-lite"/>
    </source>
</evidence>
<evidence type="ECO:0000256" key="4">
    <source>
        <dbReference type="ARBA" id="ARBA00022801"/>
    </source>
</evidence>
<name>A0A1Q9C7G9_SYMMI</name>
<dbReference type="CDD" id="cd05471">
    <property type="entry name" value="pepsin_like"/>
    <property type="match status" value="1"/>
</dbReference>
<keyword evidence="10" id="KW-1185">Reference proteome</keyword>
<dbReference type="PANTHER" id="PTHR47966:SF51">
    <property type="entry name" value="BETA-SITE APP-CLEAVING ENZYME, ISOFORM A-RELATED"/>
    <property type="match status" value="1"/>
</dbReference>
<dbReference type="PRINTS" id="PR00792">
    <property type="entry name" value="PEPSIN"/>
</dbReference>
<evidence type="ECO:0000256" key="1">
    <source>
        <dbReference type="ARBA" id="ARBA00007447"/>
    </source>
</evidence>
<dbReference type="InterPro" id="IPR001969">
    <property type="entry name" value="Aspartic_peptidase_AS"/>
</dbReference>
<evidence type="ECO:0000313" key="10">
    <source>
        <dbReference type="Proteomes" id="UP000186817"/>
    </source>
</evidence>
<sequence>MTTLLITLLLAGVSGQPDVVPLQHHPRYPGSLDSTALGNLKQKSVLDQELDLSITRAHALVAELFVGTPPQKMTCLLDTGSSDLWIPSKHCQSCENQHLFHADRSSTFVPELHETARGRRPLAVRISYGSGQITGYKVQDTISFGGRTVRNQTFIIVEDALLPPDRDWDGICGLGWETISQLGHPLYTRFQEMGFKAMFTFVPQGSRSAHLSVGPFPQHAVKPGTTVWADAEAAGIHGGQRSFWVTTGGIAVHKQTPHPARFLVDTGTNQVLLAPRHLYISIMRSVLPKDKFNDLCGIDHMKGGVVFCDCSIVEASRDLPPLRIFIAEHPFELPVEEMFIRVPAKNGFGEACMLAIQPNNMEIGNGLGPGVPLPLPFGGLGGLLRDLPKLDGFPFPFPKLGPLFGETEEPSSGSPAPAASPPEKGLGMPLFGEGTAGKGALPLPKILPLFGEKGSGNSMPSVGGLHIGPLGKGVLSEQVQEQIHTRPDGTVCKTTIVVVNGKEKSRTEDCSKPRADMADEVRRLQLVVPMGGILELPLDPSGDVSDQDEGPEMWVLGGMFLQRFVVSFDFDQTKIKFGTKDYVANAIVVYGYQNENERAIVLNLTAKLDELLQEDQGSKKNYKYAVNRMDRVNAETNADSLVKRANAMRDDQLRDLLTIRGMWGRSSSSSSTARPFKNIFKESDDGGADKLIAELIDRDVKASDEGALPWLLLARHAPCAALLYVNLARSGALSVERANALEEWEQWLHEVDQLVLTYALRRHAHQPCGTFSIQIATWQVFRSKLHRPARPVPVFLSRVRLWLRSLRFQLGWKKSQMVRIYFRLFDGVLASATGTAPVVQSCSVSVSTRRLPLFQEVETFFRSKLLILAPGRF</sequence>